<evidence type="ECO:0000256" key="1">
    <source>
        <dbReference type="SAM" id="MobiDB-lite"/>
    </source>
</evidence>
<organism evidence="2 3">
    <name type="scientific">Actinopolyspora righensis</name>
    <dbReference type="NCBI Taxonomy" id="995060"/>
    <lineage>
        <taxon>Bacteria</taxon>
        <taxon>Bacillati</taxon>
        <taxon>Actinomycetota</taxon>
        <taxon>Actinomycetes</taxon>
        <taxon>Actinopolysporales</taxon>
        <taxon>Actinopolysporaceae</taxon>
        <taxon>Actinopolyspora</taxon>
        <taxon>Actinopolyspora alba group</taxon>
    </lineage>
</organism>
<proteinExistence type="predicted"/>
<dbReference type="Proteomes" id="UP000199165">
    <property type="component" value="Unassembled WGS sequence"/>
</dbReference>
<dbReference type="EMBL" id="FPAT01000003">
    <property type="protein sequence ID" value="SFT52752.1"/>
    <property type="molecule type" value="Genomic_DNA"/>
</dbReference>
<feature type="compositionally biased region" description="Basic and acidic residues" evidence="1">
    <location>
        <begin position="13"/>
        <end position="30"/>
    </location>
</feature>
<feature type="region of interest" description="Disordered" evidence="1">
    <location>
        <begin position="76"/>
        <end position="98"/>
    </location>
</feature>
<sequence>MTAGGSTRGTATRLDHHDALTLDGSDHREPVTATTPDSGPRETSGAGPESDPSRGGGQVAYRRWMCPAALLWTGLTHRNVPTRSKVRSREPNELAPRL</sequence>
<gene>
    <name evidence="2" type="ORF">SAMN04487904_10399</name>
</gene>
<feature type="region of interest" description="Disordered" evidence="1">
    <location>
        <begin position="1"/>
        <end position="60"/>
    </location>
</feature>
<dbReference type="AlphaFoldDB" id="A0A1I6YQJ4"/>
<feature type="compositionally biased region" description="Low complexity" evidence="1">
    <location>
        <begin position="1"/>
        <end position="12"/>
    </location>
</feature>
<evidence type="ECO:0000313" key="3">
    <source>
        <dbReference type="Proteomes" id="UP000199165"/>
    </source>
</evidence>
<accession>A0A1I6YQJ4</accession>
<evidence type="ECO:0000313" key="2">
    <source>
        <dbReference type="EMBL" id="SFT52752.1"/>
    </source>
</evidence>
<keyword evidence="3" id="KW-1185">Reference proteome</keyword>
<reference evidence="3" key="1">
    <citation type="submission" date="2016-10" db="EMBL/GenBank/DDBJ databases">
        <authorList>
            <person name="Varghese N."/>
            <person name="Submissions S."/>
        </authorList>
    </citation>
    <scope>NUCLEOTIDE SEQUENCE [LARGE SCALE GENOMIC DNA]</scope>
    <source>
        <strain evidence="3">DSM 45501</strain>
    </source>
</reference>
<protein>
    <submittedName>
        <fullName evidence="2">Uncharacterized protein</fullName>
    </submittedName>
</protein>
<name>A0A1I6YQJ4_9ACTN</name>